<organism evidence="2">
    <name type="scientific">marine metagenome</name>
    <dbReference type="NCBI Taxonomy" id="408172"/>
    <lineage>
        <taxon>unclassified sequences</taxon>
        <taxon>metagenomes</taxon>
        <taxon>ecological metagenomes</taxon>
    </lineage>
</organism>
<feature type="non-terminal residue" evidence="2">
    <location>
        <position position="234"/>
    </location>
</feature>
<reference evidence="2" key="1">
    <citation type="submission" date="2018-05" db="EMBL/GenBank/DDBJ databases">
        <authorList>
            <person name="Lanie J.A."/>
            <person name="Ng W.-L."/>
            <person name="Kazmierczak K.M."/>
            <person name="Andrzejewski T.M."/>
            <person name="Davidsen T.M."/>
            <person name="Wayne K.J."/>
            <person name="Tettelin H."/>
            <person name="Glass J.I."/>
            <person name="Rusch D."/>
            <person name="Podicherti R."/>
            <person name="Tsui H.-C.T."/>
            <person name="Winkler M.E."/>
        </authorList>
    </citation>
    <scope>NUCLEOTIDE SEQUENCE</scope>
</reference>
<evidence type="ECO:0008006" key="3">
    <source>
        <dbReference type="Google" id="ProtNLM"/>
    </source>
</evidence>
<feature type="compositionally biased region" description="Polar residues" evidence="1">
    <location>
        <begin position="213"/>
        <end position="222"/>
    </location>
</feature>
<sequence>MKSLGCFGLLFIGLMTPITLNAQPSNAAGVTFAKDIAPILQRSCQRCHRPASVAPMSLLTYEDVRPWARAIKMRTALRNKRGAMPPWLIEKDIGIQHFKDDISLSEAEIEKIAMWVDSGAPLGNPADLPPPLDFGNEDEWSIGAPDLVFESPEIVVPASAPDKWTSLGNIETGLTEDRYVAAVEVREFNDIPKDGDSDTVGGRYVFHHMSFDSTDPNSTDGQAATRWPTHEVGR</sequence>
<dbReference type="AlphaFoldDB" id="A0A382ZMX7"/>
<dbReference type="EMBL" id="UINC01184954">
    <property type="protein sequence ID" value="SVD96425.1"/>
    <property type="molecule type" value="Genomic_DNA"/>
</dbReference>
<accession>A0A382ZMX7</accession>
<evidence type="ECO:0000313" key="2">
    <source>
        <dbReference type="EMBL" id="SVD96425.1"/>
    </source>
</evidence>
<evidence type="ECO:0000256" key="1">
    <source>
        <dbReference type="SAM" id="MobiDB-lite"/>
    </source>
</evidence>
<protein>
    <recommendedName>
        <fullName evidence="3">Cytochrome c domain-containing protein</fullName>
    </recommendedName>
</protein>
<feature type="region of interest" description="Disordered" evidence="1">
    <location>
        <begin position="213"/>
        <end position="234"/>
    </location>
</feature>
<name>A0A382ZMX7_9ZZZZ</name>
<gene>
    <name evidence="2" type="ORF">METZ01_LOCUS449279</name>
</gene>
<proteinExistence type="predicted"/>